<feature type="compositionally biased region" description="Basic residues" evidence="6">
    <location>
        <begin position="1"/>
        <end position="12"/>
    </location>
</feature>
<evidence type="ECO:0008006" key="12">
    <source>
        <dbReference type="Google" id="ProtNLM"/>
    </source>
</evidence>
<dbReference type="InterPro" id="IPR042488">
    <property type="entry name" value="Rad4_BHD3_sf"/>
</dbReference>
<accession>A0AA43QNH5</accession>
<dbReference type="Gene3D" id="3.90.260.10">
    <property type="entry name" value="Transglutaminase-like"/>
    <property type="match status" value="1"/>
</dbReference>
<proteinExistence type="inferred from homology"/>
<dbReference type="SMART" id="SM01031">
    <property type="entry name" value="BHD_2"/>
    <property type="match status" value="1"/>
</dbReference>
<evidence type="ECO:0000256" key="6">
    <source>
        <dbReference type="SAM" id="MobiDB-lite"/>
    </source>
</evidence>
<feature type="region of interest" description="Disordered" evidence="6">
    <location>
        <begin position="976"/>
        <end position="1092"/>
    </location>
</feature>
<feature type="domain" description="Rad4 beta-hairpin" evidence="7">
    <location>
        <begin position="620"/>
        <end position="678"/>
    </location>
</feature>
<dbReference type="InterPro" id="IPR038765">
    <property type="entry name" value="Papain-like_cys_pep_sf"/>
</dbReference>
<evidence type="ECO:0000313" key="11">
    <source>
        <dbReference type="Proteomes" id="UP001161017"/>
    </source>
</evidence>
<dbReference type="InterPro" id="IPR004583">
    <property type="entry name" value="DNA_repair_Rad4"/>
</dbReference>
<feature type="region of interest" description="Disordered" evidence="6">
    <location>
        <begin position="363"/>
        <end position="455"/>
    </location>
</feature>
<dbReference type="EMBL" id="JAPUFD010000008">
    <property type="protein sequence ID" value="MDI1488814.1"/>
    <property type="molecule type" value="Genomic_DNA"/>
</dbReference>
<reference evidence="10" key="1">
    <citation type="journal article" date="2023" name="Genome Biol. Evol.">
        <title>First Whole Genome Sequence and Flow Cytometry Genome Size Data for the Lichen-Forming Fungus Ramalina farinacea (Ascomycota).</title>
        <authorList>
            <person name="Llewellyn T."/>
            <person name="Mian S."/>
            <person name="Hill R."/>
            <person name="Leitch I.J."/>
            <person name="Gaya E."/>
        </authorList>
    </citation>
    <scope>NUCLEOTIDE SEQUENCE</scope>
    <source>
        <strain evidence="10">LIQ254RAFAR</strain>
    </source>
</reference>
<dbReference type="InterPro" id="IPR018327">
    <property type="entry name" value="BHD_2"/>
</dbReference>
<protein>
    <recommendedName>
        <fullName evidence="12">Rad4-domain-containing protein</fullName>
    </recommendedName>
</protein>
<dbReference type="SMART" id="SM01032">
    <property type="entry name" value="BHD_3"/>
    <property type="match status" value="1"/>
</dbReference>
<dbReference type="SUPFAM" id="SSF54001">
    <property type="entry name" value="Cysteine proteinases"/>
    <property type="match status" value="1"/>
</dbReference>
<dbReference type="InterPro" id="IPR018328">
    <property type="entry name" value="Rad4_beta-hairpin_dom3"/>
</dbReference>
<feature type="region of interest" description="Disordered" evidence="6">
    <location>
        <begin position="201"/>
        <end position="244"/>
    </location>
</feature>
<dbReference type="GO" id="GO:0005737">
    <property type="term" value="C:cytoplasm"/>
    <property type="evidence" value="ECO:0007669"/>
    <property type="project" value="TreeGrafter"/>
</dbReference>
<dbReference type="Pfam" id="PF10403">
    <property type="entry name" value="BHD_1"/>
    <property type="match status" value="1"/>
</dbReference>
<dbReference type="Gene3D" id="2.20.20.110">
    <property type="entry name" value="Rad4, beta-hairpin domain BHD1"/>
    <property type="match status" value="1"/>
</dbReference>
<feature type="domain" description="Rad4 beta-hairpin" evidence="9">
    <location>
        <begin position="750"/>
        <end position="824"/>
    </location>
</feature>
<dbReference type="AlphaFoldDB" id="A0AA43QNH5"/>
<dbReference type="Gene3D" id="3.30.70.2460">
    <property type="entry name" value="Rad4, beta-hairpin domain BHD3"/>
    <property type="match status" value="1"/>
</dbReference>
<evidence type="ECO:0000259" key="7">
    <source>
        <dbReference type="SMART" id="SM01030"/>
    </source>
</evidence>
<organism evidence="10 11">
    <name type="scientific">Ramalina farinacea</name>
    <dbReference type="NCBI Taxonomy" id="258253"/>
    <lineage>
        <taxon>Eukaryota</taxon>
        <taxon>Fungi</taxon>
        <taxon>Dikarya</taxon>
        <taxon>Ascomycota</taxon>
        <taxon>Pezizomycotina</taxon>
        <taxon>Lecanoromycetes</taxon>
        <taxon>OSLEUM clade</taxon>
        <taxon>Lecanoromycetidae</taxon>
        <taxon>Lecanorales</taxon>
        <taxon>Lecanorineae</taxon>
        <taxon>Ramalinaceae</taxon>
        <taxon>Ramalina</taxon>
    </lineage>
</organism>
<dbReference type="PANTHER" id="PTHR12135">
    <property type="entry name" value="DNA REPAIR PROTEIN XP-C / RAD4"/>
    <property type="match status" value="1"/>
</dbReference>
<feature type="compositionally biased region" description="Polar residues" evidence="6">
    <location>
        <begin position="393"/>
        <end position="404"/>
    </location>
</feature>
<dbReference type="GO" id="GO:0000111">
    <property type="term" value="C:nucleotide-excision repair factor 2 complex"/>
    <property type="evidence" value="ECO:0007669"/>
    <property type="project" value="TreeGrafter"/>
</dbReference>
<gene>
    <name evidence="10" type="ORF">OHK93_008090</name>
</gene>
<dbReference type="Proteomes" id="UP001161017">
    <property type="component" value="Unassembled WGS sequence"/>
</dbReference>
<dbReference type="PANTHER" id="PTHR12135:SF2">
    <property type="entry name" value="DNA REPAIR PROTEIN RAD34"/>
    <property type="match status" value="1"/>
</dbReference>
<evidence type="ECO:0000256" key="3">
    <source>
        <dbReference type="ARBA" id="ARBA00022763"/>
    </source>
</evidence>
<evidence type="ECO:0000256" key="5">
    <source>
        <dbReference type="ARBA" id="ARBA00023242"/>
    </source>
</evidence>
<feature type="compositionally biased region" description="Basic and acidic residues" evidence="6">
    <location>
        <begin position="891"/>
        <end position="905"/>
    </location>
</feature>
<evidence type="ECO:0000259" key="9">
    <source>
        <dbReference type="SMART" id="SM01032"/>
    </source>
</evidence>
<feature type="compositionally biased region" description="Basic residues" evidence="6">
    <location>
        <begin position="1080"/>
        <end position="1092"/>
    </location>
</feature>
<keyword evidence="5" id="KW-0539">Nucleus</keyword>
<dbReference type="GO" id="GO:0003697">
    <property type="term" value="F:single-stranded DNA binding"/>
    <property type="evidence" value="ECO:0007669"/>
    <property type="project" value="TreeGrafter"/>
</dbReference>
<dbReference type="InterPro" id="IPR018325">
    <property type="entry name" value="Rad4/PNGase_transGLS-fold"/>
</dbReference>
<dbReference type="InterPro" id="IPR018326">
    <property type="entry name" value="Rad4_beta-hairpin_dom1"/>
</dbReference>
<evidence type="ECO:0000256" key="1">
    <source>
        <dbReference type="ARBA" id="ARBA00004123"/>
    </source>
</evidence>
<feature type="region of interest" description="Disordered" evidence="6">
    <location>
        <begin position="1"/>
        <end position="144"/>
    </location>
</feature>
<evidence type="ECO:0000256" key="4">
    <source>
        <dbReference type="ARBA" id="ARBA00023204"/>
    </source>
</evidence>
<dbReference type="GO" id="GO:0003684">
    <property type="term" value="F:damaged DNA binding"/>
    <property type="evidence" value="ECO:0007669"/>
    <property type="project" value="InterPro"/>
</dbReference>
<evidence type="ECO:0000313" key="10">
    <source>
        <dbReference type="EMBL" id="MDI1488814.1"/>
    </source>
</evidence>
<feature type="compositionally biased region" description="Acidic residues" evidence="6">
    <location>
        <begin position="85"/>
        <end position="97"/>
    </location>
</feature>
<dbReference type="InterPro" id="IPR036985">
    <property type="entry name" value="Transglutaminase-like_sf"/>
</dbReference>
<evidence type="ECO:0000259" key="8">
    <source>
        <dbReference type="SMART" id="SM01031"/>
    </source>
</evidence>
<feature type="compositionally biased region" description="Polar residues" evidence="6">
    <location>
        <begin position="13"/>
        <end position="54"/>
    </location>
</feature>
<feature type="region of interest" description="Disordered" evidence="6">
    <location>
        <begin position="875"/>
        <end position="912"/>
    </location>
</feature>
<keyword evidence="3" id="KW-0227">DNA damage</keyword>
<comment type="similarity">
    <text evidence="2">Belongs to the XPC family.</text>
</comment>
<comment type="caution">
    <text evidence="10">The sequence shown here is derived from an EMBL/GenBank/DDBJ whole genome shotgun (WGS) entry which is preliminary data.</text>
</comment>
<dbReference type="GO" id="GO:0006289">
    <property type="term" value="P:nucleotide-excision repair"/>
    <property type="evidence" value="ECO:0007669"/>
    <property type="project" value="InterPro"/>
</dbReference>
<feature type="compositionally biased region" description="Basic and acidic residues" evidence="6">
    <location>
        <begin position="1060"/>
        <end position="1079"/>
    </location>
</feature>
<dbReference type="GO" id="GO:0006298">
    <property type="term" value="P:mismatch repair"/>
    <property type="evidence" value="ECO:0007669"/>
    <property type="project" value="TreeGrafter"/>
</dbReference>
<name>A0AA43QNH5_9LECA</name>
<dbReference type="Pfam" id="PF10404">
    <property type="entry name" value="BHD_2"/>
    <property type="match status" value="1"/>
</dbReference>
<evidence type="ECO:0000256" key="2">
    <source>
        <dbReference type="ARBA" id="ARBA00009525"/>
    </source>
</evidence>
<dbReference type="Pfam" id="PF03835">
    <property type="entry name" value="Rad4"/>
    <property type="match status" value="1"/>
</dbReference>
<keyword evidence="4" id="KW-0234">DNA repair</keyword>
<feature type="domain" description="Rad4 beta-hairpin" evidence="8">
    <location>
        <begin position="680"/>
        <end position="743"/>
    </location>
</feature>
<feature type="region of interest" description="Disordered" evidence="6">
    <location>
        <begin position="924"/>
        <end position="953"/>
    </location>
</feature>
<feature type="compositionally biased region" description="Basic and acidic residues" evidence="6">
    <location>
        <begin position="415"/>
        <end position="429"/>
    </location>
</feature>
<feature type="compositionally biased region" description="Polar residues" evidence="6">
    <location>
        <begin position="976"/>
        <end position="989"/>
    </location>
</feature>
<comment type="subcellular location">
    <subcellularLocation>
        <location evidence="1">Nucleus</location>
    </subcellularLocation>
</comment>
<dbReference type="Pfam" id="PF10405">
    <property type="entry name" value="BHD_3"/>
    <property type="match status" value="1"/>
</dbReference>
<dbReference type="FunFam" id="3.30.70.2460:FF:000001">
    <property type="entry name" value="DNA repair protein Rad4 family"/>
    <property type="match status" value="1"/>
</dbReference>
<dbReference type="SMART" id="SM01030">
    <property type="entry name" value="BHD_1"/>
    <property type="match status" value="1"/>
</dbReference>
<dbReference type="GO" id="GO:0071942">
    <property type="term" value="C:XPC complex"/>
    <property type="evidence" value="ECO:0007669"/>
    <property type="project" value="TreeGrafter"/>
</dbReference>
<sequence length="1092" mass="122853">MPPFIPKRRRKSNPSSDFVTPIRPTTRSSLFNTADSHPPSATLQDNQDFLNSLNRTDDDTSLSDISSSNFEDVPPASVGAKDGTDPTDDDDEPDWEDAMANAPDAVPRAHPSEPSGDLEITIDKDGTSKSLLNPRGKKQGPSKIQRQIRFSTHCLHVQYLLFHNLIRNGWACNSEVQRILIAQLPRTVKIEVEKWRASSGLEAVETSHPSRQQKASKRKRPPPNERKQRDWGQPAVKQEKGVPNLSRGDPLLRLLRVMTAYWKKRFAIVAPGLRKQGYKPLSVIQDELASWRENPEDAKRFGERIRGIDDFIALAKSCEGSRDVAVCLFTALMRGLGLDARFVASLQPIGYGWNKNEEALTTHENGEVSSASDLPAFGNPKADALSEDEQSAEEQGQNARSGQEASIGKPGIKPRSKDAATRARPKHDAVQTAKQEASHKTKNSGPIEISDDESVVDVTPSIPRRKVNATFDRDTSAPNYWTEIISPISNKIYPVSTSLHPTVATNPEHLAQFEPRGVRADKAKQVFAYVVAYSADGTAKDVTTRYLKRRMWPGRTRGVRMPIERVPVYNHRNKIKHYEEFDWFKTVLSGYERPDALRSIADRLEDESDLVPVKPAKTEVKFGEDTLQGYKTSAEFVLERHLRREEALSRKAQPVKTFSTGKGDKAQEEPVYLRKDVEICRTGESWHKEGRAVKAGEHPLKRVPVRAVTMNRKREVEEAERGGGEKLMQGMYARDQTEWIIPPPIEDGVIPKNAFGNMDCYVPSMVPQGAVHIPLRSTVRVCKRLGIDYAEAVTGFEFGKRMAVPVITGVVVAADNEHRVIGEWEKDEEERRIKEEGKRERVALATWRKWLMGLRVIRRVKEEYGHDFEAHIKESTNPFTNQKKTAKRSQYHHDFQDSEGRHATPPDESSDAQNLLSIEDDHLGGGFIVENGEDEAIPQEGQPIPRGRSRSEEATQQLLPIALELRDAMSNDEAQITVETSPKSISRSEQMQDHQDNGGTWAKRGRKRKAATANEREMKSRRTTLAHHSARDDKKSQVSTPILDSLPERKTRKTPTMSSENHEHDNSKQESGGRPDLRSTPKRSTRARARLE</sequence>
<keyword evidence="11" id="KW-1185">Reference proteome</keyword>